<feature type="compositionally biased region" description="Polar residues" evidence="1">
    <location>
        <begin position="54"/>
        <end position="64"/>
    </location>
</feature>
<feature type="region of interest" description="Disordered" evidence="1">
    <location>
        <begin position="54"/>
        <end position="73"/>
    </location>
</feature>
<sequence>MDRAAESDGSSRGPLQPGYVVEEPWVSGSVCHCGGPLRTGLCCFQSGKSQTGSVTAGSFATEGQPNAIRKDSDSEQGVCFGKVPLSLFDEEEIGIWRLSIPGM</sequence>
<evidence type="ECO:0000313" key="3">
    <source>
        <dbReference type="Proteomes" id="UP000579812"/>
    </source>
</evidence>
<evidence type="ECO:0000256" key="1">
    <source>
        <dbReference type="SAM" id="MobiDB-lite"/>
    </source>
</evidence>
<dbReference type="AlphaFoldDB" id="A0A7J6CV47"/>
<comment type="caution">
    <text evidence="2">The sequence shown here is derived from an EMBL/GenBank/DDBJ whole genome shotgun (WGS) entry which is preliminary data.</text>
</comment>
<reference evidence="2 3" key="1">
    <citation type="submission" date="2020-04" db="EMBL/GenBank/DDBJ databases">
        <title>Chromosome-level genome assembly of a cyprinid fish Onychostoma macrolepis by integration of Nanopore Sequencing, Bionano and Hi-C technology.</title>
        <authorList>
            <person name="Wang D."/>
        </authorList>
    </citation>
    <scope>NUCLEOTIDE SEQUENCE [LARGE SCALE GENOMIC DNA]</scope>
    <source>
        <strain evidence="2">SWU-2019</strain>
        <tissue evidence="2">Muscle</tissue>
    </source>
</reference>
<dbReference type="EMBL" id="JAAMOB010000007">
    <property type="protein sequence ID" value="KAF4110904.1"/>
    <property type="molecule type" value="Genomic_DNA"/>
</dbReference>
<name>A0A7J6CV47_9TELE</name>
<accession>A0A7J6CV47</accession>
<proteinExistence type="predicted"/>
<keyword evidence="3" id="KW-1185">Reference proteome</keyword>
<organism evidence="2 3">
    <name type="scientific">Onychostoma macrolepis</name>
    <dbReference type="NCBI Taxonomy" id="369639"/>
    <lineage>
        <taxon>Eukaryota</taxon>
        <taxon>Metazoa</taxon>
        <taxon>Chordata</taxon>
        <taxon>Craniata</taxon>
        <taxon>Vertebrata</taxon>
        <taxon>Euteleostomi</taxon>
        <taxon>Actinopterygii</taxon>
        <taxon>Neopterygii</taxon>
        <taxon>Teleostei</taxon>
        <taxon>Ostariophysi</taxon>
        <taxon>Cypriniformes</taxon>
        <taxon>Cyprinidae</taxon>
        <taxon>Acrossocheilinae</taxon>
        <taxon>Onychostoma</taxon>
    </lineage>
</organism>
<dbReference type="Proteomes" id="UP000579812">
    <property type="component" value="Unassembled WGS sequence"/>
</dbReference>
<gene>
    <name evidence="2" type="ORF">G5714_007935</name>
</gene>
<evidence type="ECO:0000313" key="2">
    <source>
        <dbReference type="EMBL" id="KAF4110904.1"/>
    </source>
</evidence>
<protein>
    <submittedName>
        <fullName evidence="2">Uncharacterized protein</fullName>
    </submittedName>
</protein>